<dbReference type="OrthoDB" id="287041at2759"/>
<evidence type="ECO:0000259" key="3">
    <source>
        <dbReference type="PROSITE" id="PS50969"/>
    </source>
</evidence>
<sequence>MLLSTRVIRNVLSGTKKFNLASTSSFGNTTLPFGQNYGPFRNYAKSNSKSSKEKEPEETEKKEEFEEEEDGESEKKPKYELPPYLKTATSTILLATLFSSATIYVLYNYKKDITEEERLKLGKVQTNILTNLAIPVRTSFDNIYANLLRENKTFESFFGPAPLQQLLGPPLPSGVGRQYTLVIDLDSILEISRSNNHPAVFKRAGLDYFLSNLSKDYEIVLYSNSMPTNNPELITFKIDPQGNYLSSQLFSDSGLKERGQFSQRVEMLNRDPKKVIFLDTQSYKHPNVINIGKFNPNTRESILINLLPVLSDIAKKKPEDVTKEVQELNDERGLVQSIQHYVDSRNINTNPSGKRK</sequence>
<comment type="subcellular location">
    <subcellularLocation>
        <location evidence="1">Mitochondrion inner membrane</location>
        <topology evidence="1">Single-pass membrane protein</topology>
    </subcellularLocation>
</comment>
<gene>
    <name evidence="4" type="ORF">DLAC_02898</name>
</gene>
<keyword evidence="1" id="KW-0813">Transport</keyword>
<dbReference type="GO" id="GO:0015031">
    <property type="term" value="P:protein transport"/>
    <property type="evidence" value="ECO:0007669"/>
    <property type="project" value="UniProtKB-KW"/>
</dbReference>
<keyword evidence="1" id="KW-0809">Transit peptide</keyword>
<evidence type="ECO:0000256" key="2">
    <source>
        <dbReference type="SAM" id="MobiDB-lite"/>
    </source>
</evidence>
<comment type="subunit">
    <text evidence="1">Component of the TIM23 complex.</text>
</comment>
<keyword evidence="1" id="KW-0811">Translocation</keyword>
<comment type="caution">
    <text evidence="4">The sequence shown here is derived from an EMBL/GenBank/DDBJ whole genome shotgun (WGS) entry which is preliminary data.</text>
</comment>
<dbReference type="InParanoid" id="A0A152A3K6"/>
<evidence type="ECO:0000313" key="5">
    <source>
        <dbReference type="Proteomes" id="UP000076078"/>
    </source>
</evidence>
<keyword evidence="1" id="KW-0653">Protein transport</keyword>
<proteinExistence type="inferred from homology"/>
<accession>A0A152A3K6</accession>
<protein>
    <recommendedName>
        <fullName evidence="1">Mitochondrial import inner membrane translocase subunit TIM50</fullName>
    </recommendedName>
</protein>
<dbReference type="FunCoup" id="A0A152A3K6">
    <property type="interactions" value="22"/>
</dbReference>
<dbReference type="PANTHER" id="PTHR12210">
    <property type="entry name" value="DULLARD PROTEIN PHOSPHATASE"/>
    <property type="match status" value="1"/>
</dbReference>
<organism evidence="4 5">
    <name type="scientific">Tieghemostelium lacteum</name>
    <name type="common">Slime mold</name>
    <name type="synonym">Dictyostelium lacteum</name>
    <dbReference type="NCBI Taxonomy" id="361077"/>
    <lineage>
        <taxon>Eukaryota</taxon>
        <taxon>Amoebozoa</taxon>
        <taxon>Evosea</taxon>
        <taxon>Eumycetozoa</taxon>
        <taxon>Dictyostelia</taxon>
        <taxon>Dictyosteliales</taxon>
        <taxon>Raperosteliaceae</taxon>
        <taxon>Tieghemostelium</taxon>
    </lineage>
</organism>
<feature type="region of interest" description="Disordered" evidence="2">
    <location>
        <begin position="42"/>
        <end position="78"/>
    </location>
</feature>
<dbReference type="CDD" id="cd07521">
    <property type="entry name" value="HAD_FCP1-like"/>
    <property type="match status" value="1"/>
</dbReference>
<dbReference type="InterPro" id="IPR023214">
    <property type="entry name" value="HAD_sf"/>
</dbReference>
<dbReference type="STRING" id="361077.A0A152A3K6"/>
<dbReference type="InterPro" id="IPR004274">
    <property type="entry name" value="FCP1_dom"/>
</dbReference>
<dbReference type="GO" id="GO:0005744">
    <property type="term" value="C:TIM23 mitochondrial import inner membrane translocase complex"/>
    <property type="evidence" value="ECO:0007669"/>
    <property type="project" value="UniProtKB-UniRule"/>
</dbReference>
<dbReference type="AlphaFoldDB" id="A0A152A3K6"/>
<dbReference type="OMA" id="YLAYEYK"/>
<dbReference type="Gene3D" id="3.40.50.1000">
    <property type="entry name" value="HAD superfamily/HAD-like"/>
    <property type="match status" value="1"/>
</dbReference>
<dbReference type="InterPro" id="IPR036412">
    <property type="entry name" value="HAD-like_sf"/>
</dbReference>
<dbReference type="InterPro" id="IPR050365">
    <property type="entry name" value="TIM50"/>
</dbReference>
<feature type="compositionally biased region" description="Basic and acidic residues" evidence="2">
    <location>
        <begin position="50"/>
        <end position="64"/>
    </location>
</feature>
<dbReference type="SMART" id="SM00577">
    <property type="entry name" value="CPDc"/>
    <property type="match status" value="1"/>
</dbReference>
<feature type="domain" description="FCP1 homology" evidence="3">
    <location>
        <begin position="174"/>
        <end position="313"/>
    </location>
</feature>
<dbReference type="SUPFAM" id="SSF56784">
    <property type="entry name" value="HAD-like"/>
    <property type="match status" value="1"/>
</dbReference>
<comment type="function">
    <text evidence="1">Essential component of the TIM23 complex, a complex that mediates the translocation of transit peptide-containing proteins across the mitochondrial inner membrane.</text>
</comment>
<keyword evidence="5" id="KW-1185">Reference proteome</keyword>
<name>A0A152A3K6_TIELA</name>
<evidence type="ECO:0000313" key="4">
    <source>
        <dbReference type="EMBL" id="KYR00843.1"/>
    </source>
</evidence>
<evidence type="ECO:0000256" key="1">
    <source>
        <dbReference type="RuleBase" id="RU365079"/>
    </source>
</evidence>
<comment type="similarity">
    <text evidence="1">Belongs to the TIM50 family.</text>
</comment>
<keyword evidence="1" id="KW-0496">Mitochondrion</keyword>
<dbReference type="Pfam" id="PF03031">
    <property type="entry name" value="NIF"/>
    <property type="match status" value="1"/>
</dbReference>
<dbReference type="PROSITE" id="PS50969">
    <property type="entry name" value="FCP1"/>
    <property type="match status" value="1"/>
</dbReference>
<reference evidence="4 5" key="1">
    <citation type="submission" date="2015-12" db="EMBL/GenBank/DDBJ databases">
        <title>Dictyostelia acquired genes for synthesis and detection of signals that induce cell-type specialization by lateral gene transfer from prokaryotes.</title>
        <authorList>
            <person name="Gloeckner G."/>
            <person name="Schaap P."/>
        </authorList>
    </citation>
    <scope>NUCLEOTIDE SEQUENCE [LARGE SCALE GENOMIC DNA]</scope>
    <source>
        <strain evidence="4 5">TK</strain>
    </source>
</reference>
<dbReference type="EMBL" id="LODT01000013">
    <property type="protein sequence ID" value="KYR00843.1"/>
    <property type="molecule type" value="Genomic_DNA"/>
</dbReference>
<dbReference type="Proteomes" id="UP000076078">
    <property type="component" value="Unassembled WGS sequence"/>
</dbReference>